<evidence type="ECO:0000256" key="1">
    <source>
        <dbReference type="SAM" id="MobiDB-lite"/>
    </source>
</evidence>
<accession>A0ABN8IC82</accession>
<proteinExistence type="predicted"/>
<reference evidence="3" key="1">
    <citation type="submission" date="2022-03" db="EMBL/GenBank/DDBJ databases">
        <authorList>
            <person name="Martin H S."/>
        </authorList>
    </citation>
    <scope>NUCLEOTIDE SEQUENCE</scope>
</reference>
<evidence type="ECO:0000313" key="4">
    <source>
        <dbReference type="Proteomes" id="UP000837857"/>
    </source>
</evidence>
<evidence type="ECO:0000256" key="2">
    <source>
        <dbReference type="SAM" id="SignalP"/>
    </source>
</evidence>
<organism evidence="3 4">
    <name type="scientific">Iphiclides podalirius</name>
    <name type="common">scarce swallowtail</name>
    <dbReference type="NCBI Taxonomy" id="110791"/>
    <lineage>
        <taxon>Eukaryota</taxon>
        <taxon>Metazoa</taxon>
        <taxon>Ecdysozoa</taxon>
        <taxon>Arthropoda</taxon>
        <taxon>Hexapoda</taxon>
        <taxon>Insecta</taxon>
        <taxon>Pterygota</taxon>
        <taxon>Neoptera</taxon>
        <taxon>Endopterygota</taxon>
        <taxon>Lepidoptera</taxon>
        <taxon>Glossata</taxon>
        <taxon>Ditrysia</taxon>
        <taxon>Papilionoidea</taxon>
        <taxon>Papilionidae</taxon>
        <taxon>Papilioninae</taxon>
        <taxon>Iphiclides</taxon>
    </lineage>
</organism>
<evidence type="ECO:0000313" key="3">
    <source>
        <dbReference type="EMBL" id="CAH2050400.1"/>
    </source>
</evidence>
<feature type="compositionally biased region" description="Polar residues" evidence="1">
    <location>
        <begin position="128"/>
        <end position="142"/>
    </location>
</feature>
<gene>
    <name evidence="3" type="ORF">IPOD504_LOCUS7428</name>
</gene>
<keyword evidence="2" id="KW-0732">Signal</keyword>
<feature type="signal peptide" evidence="2">
    <location>
        <begin position="1"/>
        <end position="17"/>
    </location>
</feature>
<dbReference type="Proteomes" id="UP000837857">
    <property type="component" value="Chromosome 2"/>
</dbReference>
<protein>
    <submittedName>
        <fullName evidence="3">Uncharacterized protein</fullName>
    </submittedName>
</protein>
<feature type="region of interest" description="Disordered" evidence="1">
    <location>
        <begin position="119"/>
        <end position="142"/>
    </location>
</feature>
<feature type="non-terminal residue" evidence="3">
    <location>
        <position position="302"/>
    </location>
</feature>
<sequence>MKLSCALVLTLTNLVIATPFSFSVKGSGSTPTGTFGIVQPVAAKTSYSGGFSKASSSSSARGFVPPTQAVGQNVAVAPQAFASAVAEQKPVSQYLEPSSQPSVSQDTSKTEFFVSNVKEDSLAEQTPYKPNSSSDSNTQELTPINPTVQASLGVYDSSKQSNQQSWEFNEKNGASQSNQAPYVGGFGGPSVSSNDAVYLGGFGGPSGVLKPNEYVKPNTLGLSQSENKYSSTAQAGGIHAEQSGASTHYSETQKNVYEQAGFQTQASANAQANAAATASAEWIYKRQPASLGFAANNVFGRS</sequence>
<feature type="chain" id="PRO_5046061660" evidence="2">
    <location>
        <begin position="18"/>
        <end position="302"/>
    </location>
</feature>
<name>A0ABN8IC82_9NEOP</name>
<dbReference type="EMBL" id="OW152814">
    <property type="protein sequence ID" value="CAH2050400.1"/>
    <property type="molecule type" value="Genomic_DNA"/>
</dbReference>
<keyword evidence="4" id="KW-1185">Reference proteome</keyword>